<evidence type="ECO:0000256" key="3">
    <source>
        <dbReference type="ARBA" id="ARBA00023125"/>
    </source>
</evidence>
<organism evidence="8 9">
    <name type="scientific">Alkalilimnicola ehrlichii (strain ATCC BAA-1101 / DSM 17681 / MLHE-1)</name>
    <dbReference type="NCBI Taxonomy" id="187272"/>
    <lineage>
        <taxon>Bacteria</taxon>
        <taxon>Pseudomonadati</taxon>
        <taxon>Pseudomonadota</taxon>
        <taxon>Gammaproteobacteria</taxon>
        <taxon>Chromatiales</taxon>
        <taxon>Ectothiorhodospiraceae</taxon>
        <taxon>Alkalilimnicola</taxon>
    </lineage>
</organism>
<dbReference type="EMBL" id="CP000453">
    <property type="protein sequence ID" value="ABI57674.1"/>
    <property type="molecule type" value="Genomic_DNA"/>
</dbReference>
<evidence type="ECO:0000256" key="2">
    <source>
        <dbReference type="ARBA" id="ARBA00022578"/>
    </source>
</evidence>
<gene>
    <name evidence="7" type="ordered locus">Mlg_1530</name>
    <name evidence="8" type="ordered locus">Mlg_2334</name>
</gene>
<dbReference type="Gene3D" id="1.10.10.60">
    <property type="entry name" value="Homeodomain-like"/>
    <property type="match status" value="1"/>
</dbReference>
<dbReference type="GO" id="GO:0006310">
    <property type="term" value="P:DNA recombination"/>
    <property type="evidence" value="ECO:0007669"/>
    <property type="project" value="UniProtKB-KW"/>
</dbReference>
<dbReference type="PROSITE" id="PS50531">
    <property type="entry name" value="HTH_IS21"/>
    <property type="match status" value="1"/>
</dbReference>
<dbReference type="Pfam" id="PF22483">
    <property type="entry name" value="Mu-transpos_C_2"/>
    <property type="match status" value="1"/>
</dbReference>
<dbReference type="InterPro" id="IPR017894">
    <property type="entry name" value="HTH_IS21_transposase_type"/>
</dbReference>
<feature type="domain" description="Integrase catalytic" evidence="6">
    <location>
        <begin position="133"/>
        <end position="308"/>
    </location>
</feature>
<feature type="domain" description="HTH IS21-type" evidence="5">
    <location>
        <begin position="17"/>
        <end position="81"/>
    </location>
</feature>
<evidence type="ECO:0000259" key="6">
    <source>
        <dbReference type="PROSITE" id="PS50994"/>
    </source>
</evidence>
<evidence type="ECO:0000313" key="9">
    <source>
        <dbReference type="Proteomes" id="UP000001962"/>
    </source>
</evidence>
<proteinExistence type="inferred from homology"/>
<evidence type="ECO:0000313" key="7">
    <source>
        <dbReference type="EMBL" id="ABI56879.1"/>
    </source>
</evidence>
<dbReference type="GO" id="GO:0003677">
    <property type="term" value="F:DNA binding"/>
    <property type="evidence" value="ECO:0007669"/>
    <property type="project" value="UniProtKB-KW"/>
</dbReference>
<dbReference type="InterPro" id="IPR036397">
    <property type="entry name" value="RNaseH_sf"/>
</dbReference>
<keyword evidence="9" id="KW-1185">Reference proteome</keyword>
<dbReference type="AlphaFoldDB" id="Q0A663"/>
<keyword evidence="3" id="KW-0238">DNA-binding</keyword>
<dbReference type="KEGG" id="aeh:Mlg_2334"/>
<dbReference type="InterPro" id="IPR012337">
    <property type="entry name" value="RNaseH-like_sf"/>
</dbReference>
<dbReference type="PANTHER" id="PTHR35004">
    <property type="entry name" value="TRANSPOSASE RV3428C-RELATED"/>
    <property type="match status" value="1"/>
</dbReference>
<dbReference type="SUPFAM" id="SSF53098">
    <property type="entry name" value="Ribonuclease H-like"/>
    <property type="match status" value="1"/>
</dbReference>
<dbReference type="NCBIfam" id="NF033546">
    <property type="entry name" value="transpos_IS21"/>
    <property type="match status" value="1"/>
</dbReference>
<dbReference type="SUPFAM" id="SSF46689">
    <property type="entry name" value="Homeodomain-like"/>
    <property type="match status" value="1"/>
</dbReference>
<evidence type="ECO:0000256" key="4">
    <source>
        <dbReference type="ARBA" id="ARBA00023172"/>
    </source>
</evidence>
<keyword evidence="4" id="KW-0233">DNA recombination</keyword>
<name>Q0A663_ALKEH</name>
<comment type="similarity">
    <text evidence="1">Belongs to the transposase IS21/IS408/IS1162 family.</text>
</comment>
<dbReference type="HOGENOM" id="CLU_020626_1_4_6"/>
<sequence>MATRAGEDGVLKEWVVIHKIKALYDEGRGLSVRAISRELGISRNTVRKYLRADTEAVAAERADGRRGRLLDEHRAYMEYLLRRYPQLSAVKVARKLRDKVGDLAVSDRSLRRYLQELRASVQVAQPRYYEPVLDVVPGVQCQVDPGELRGVAISGVERTVYFVVFVLSFSRLMHVAVAFRPIDTALFIRMHDEALRAFGGTPEECVYDQTKMVVIAEQFRELTVNERFHEYATGAGFRIHACRGYDPESKGKVEAGVKYVKRDCLYGERFADEADVRAHVQQWLDQVANVRRHGTTGREPRGHFEAEERAHLRAYLTPSCLTQAAAARQTRKVDKTGLIAWHSNKYSVPMRYQRGRVGVQADETQLHILDLESGEIVATHTLATGKGQTVRNTDHYRDRRQQIETLEAAIGERVGEQTGARLCARLRASNPRIYRDQVAAVHALLESGPPPAPGLVEDLAGREGMTATRFKAQLQAAHRAQERGRDLEADADEPAVDAQALALSAYAHLGQSAGQEELTHEPA</sequence>
<evidence type="ECO:0000256" key="1">
    <source>
        <dbReference type="ARBA" id="ARBA00009277"/>
    </source>
</evidence>
<dbReference type="Proteomes" id="UP000001962">
    <property type="component" value="Chromosome"/>
</dbReference>
<dbReference type="KEGG" id="aeh:Mlg_1530"/>
<accession>Q0A663</accession>
<dbReference type="GO" id="GO:0032196">
    <property type="term" value="P:transposition"/>
    <property type="evidence" value="ECO:0007669"/>
    <property type="project" value="UniProtKB-KW"/>
</dbReference>
<dbReference type="eggNOG" id="COG4584">
    <property type="taxonomic scope" value="Bacteria"/>
</dbReference>
<dbReference type="PROSITE" id="PS50994">
    <property type="entry name" value="INTEGRASE"/>
    <property type="match status" value="1"/>
</dbReference>
<dbReference type="Pfam" id="PF13384">
    <property type="entry name" value="HTH_23"/>
    <property type="match status" value="1"/>
</dbReference>
<dbReference type="Gene3D" id="3.30.420.10">
    <property type="entry name" value="Ribonuclease H-like superfamily/Ribonuclease H"/>
    <property type="match status" value="1"/>
</dbReference>
<dbReference type="EMBL" id="CP000453">
    <property type="protein sequence ID" value="ABI56879.1"/>
    <property type="molecule type" value="Genomic_DNA"/>
</dbReference>
<dbReference type="InterPro" id="IPR054353">
    <property type="entry name" value="IstA-like_C"/>
</dbReference>
<evidence type="ECO:0000313" key="8">
    <source>
        <dbReference type="EMBL" id="ABI57674.1"/>
    </source>
</evidence>
<dbReference type="InterPro" id="IPR001584">
    <property type="entry name" value="Integrase_cat-core"/>
</dbReference>
<dbReference type="PANTHER" id="PTHR35004:SF6">
    <property type="entry name" value="TRANSPOSASE"/>
    <property type="match status" value="1"/>
</dbReference>
<protein>
    <submittedName>
        <fullName evidence="8">Integrase, catalytic region</fullName>
    </submittedName>
</protein>
<dbReference type="InterPro" id="IPR009057">
    <property type="entry name" value="Homeodomain-like_sf"/>
</dbReference>
<evidence type="ECO:0000259" key="5">
    <source>
        <dbReference type="PROSITE" id="PS50531"/>
    </source>
</evidence>
<dbReference type="Pfam" id="PF13683">
    <property type="entry name" value="rve_3"/>
    <property type="match status" value="1"/>
</dbReference>
<dbReference type="GO" id="GO:0015074">
    <property type="term" value="P:DNA integration"/>
    <property type="evidence" value="ECO:0007669"/>
    <property type="project" value="InterPro"/>
</dbReference>
<reference evidence="9" key="1">
    <citation type="submission" date="2006-08" db="EMBL/GenBank/DDBJ databases">
        <title>Complete sequence of Alkalilimnicola ehrilichei MLHE-1.</title>
        <authorList>
            <person name="Copeland A."/>
            <person name="Lucas S."/>
            <person name="Lapidus A."/>
            <person name="Barry K."/>
            <person name="Detter J.C."/>
            <person name="Glavina del Rio T."/>
            <person name="Hammon N."/>
            <person name="Israni S."/>
            <person name="Dalin E."/>
            <person name="Tice H."/>
            <person name="Pitluck S."/>
            <person name="Sims D."/>
            <person name="Brettin T."/>
            <person name="Bruce D."/>
            <person name="Han C."/>
            <person name="Tapia R."/>
            <person name="Gilna P."/>
            <person name="Schmutz J."/>
            <person name="Larimer F."/>
            <person name="Land M."/>
            <person name="Hauser L."/>
            <person name="Kyrpides N."/>
            <person name="Mikhailova N."/>
            <person name="Oremland R.S."/>
            <person name="Hoeft S.E."/>
            <person name="Switzer-Blum J."/>
            <person name="Kulp T."/>
            <person name="King G."/>
            <person name="Tabita R."/>
            <person name="Witte B."/>
            <person name="Santini J.M."/>
            <person name="Basu P."/>
            <person name="Hollibaugh J.T."/>
            <person name="Xie G."/>
            <person name="Stolz J.F."/>
            <person name="Richardson P."/>
        </authorList>
    </citation>
    <scope>NUCLEOTIDE SEQUENCE [LARGE SCALE GENOMIC DNA]</scope>
    <source>
        <strain evidence="9">ATCC BAA-1101 / DSM 17681 / MLHE-1</strain>
    </source>
</reference>
<keyword evidence="2" id="KW-0815">Transposition</keyword>